<dbReference type="STRING" id="1028.SAMN05661096_03703"/>
<gene>
    <name evidence="1" type="ORF">SAMN05661096_03703</name>
</gene>
<protein>
    <submittedName>
        <fullName evidence="1">Uncharacterized protein</fullName>
    </submittedName>
</protein>
<dbReference type="EMBL" id="FXAW01000009">
    <property type="protein sequence ID" value="SMG50607.1"/>
    <property type="molecule type" value="Genomic_DNA"/>
</dbReference>
<name>A0A1X7LAN2_9BACT</name>
<reference evidence="2" key="1">
    <citation type="submission" date="2017-04" db="EMBL/GenBank/DDBJ databases">
        <authorList>
            <person name="Varghese N."/>
            <person name="Submissions S."/>
        </authorList>
    </citation>
    <scope>NUCLEOTIDE SEQUENCE [LARGE SCALE GENOMIC DNA]</scope>
    <source>
        <strain evidence="2">DSM 4125</strain>
    </source>
</reference>
<accession>A0A1X7LAN2</accession>
<proteinExistence type="predicted"/>
<keyword evidence="2" id="KW-1185">Reference proteome</keyword>
<organism evidence="1 2">
    <name type="scientific">Marivirga sericea</name>
    <dbReference type="NCBI Taxonomy" id="1028"/>
    <lineage>
        <taxon>Bacteria</taxon>
        <taxon>Pseudomonadati</taxon>
        <taxon>Bacteroidota</taxon>
        <taxon>Cytophagia</taxon>
        <taxon>Cytophagales</taxon>
        <taxon>Marivirgaceae</taxon>
        <taxon>Marivirga</taxon>
    </lineage>
</organism>
<sequence>MNGVSRGQIKTDGNKKLAIGINSKSNHSKNLFSSLNFFVNILNSLIDS</sequence>
<dbReference type="AlphaFoldDB" id="A0A1X7LAN2"/>
<dbReference type="Proteomes" id="UP000193804">
    <property type="component" value="Unassembled WGS sequence"/>
</dbReference>
<evidence type="ECO:0000313" key="2">
    <source>
        <dbReference type="Proteomes" id="UP000193804"/>
    </source>
</evidence>
<evidence type="ECO:0000313" key="1">
    <source>
        <dbReference type="EMBL" id="SMG50607.1"/>
    </source>
</evidence>